<comment type="caution">
    <text evidence="3">The sequence shown here is derived from an EMBL/GenBank/DDBJ whole genome shotgun (WGS) entry which is preliminary data.</text>
</comment>
<feature type="region of interest" description="Disordered" evidence="2">
    <location>
        <begin position="455"/>
        <end position="476"/>
    </location>
</feature>
<feature type="compositionally biased region" description="Basic and acidic residues" evidence="2">
    <location>
        <begin position="737"/>
        <end position="748"/>
    </location>
</feature>
<feature type="compositionally biased region" description="Basic and acidic residues" evidence="2">
    <location>
        <begin position="415"/>
        <end position="424"/>
    </location>
</feature>
<dbReference type="Proteomes" id="UP000186817">
    <property type="component" value="Unassembled WGS sequence"/>
</dbReference>
<keyword evidence="1" id="KW-0175">Coiled coil</keyword>
<evidence type="ECO:0000256" key="2">
    <source>
        <dbReference type="SAM" id="MobiDB-lite"/>
    </source>
</evidence>
<feature type="coiled-coil region" evidence="1">
    <location>
        <begin position="289"/>
        <end position="316"/>
    </location>
</feature>
<dbReference type="OrthoDB" id="446785at2759"/>
<dbReference type="EMBL" id="LSRX01000635">
    <property type="protein sequence ID" value="OLP92094.1"/>
    <property type="molecule type" value="Genomic_DNA"/>
</dbReference>
<organism evidence="3 4">
    <name type="scientific">Symbiodinium microadriaticum</name>
    <name type="common">Dinoflagellate</name>
    <name type="synonym">Zooxanthella microadriatica</name>
    <dbReference type="NCBI Taxonomy" id="2951"/>
    <lineage>
        <taxon>Eukaryota</taxon>
        <taxon>Sar</taxon>
        <taxon>Alveolata</taxon>
        <taxon>Dinophyceae</taxon>
        <taxon>Suessiales</taxon>
        <taxon>Symbiodiniaceae</taxon>
        <taxon>Symbiodinium</taxon>
    </lineage>
</organism>
<protein>
    <submittedName>
        <fullName evidence="3">Uncharacterized protein</fullName>
    </submittedName>
</protein>
<name>A0A1Q9DA69_SYMMI</name>
<proteinExistence type="predicted"/>
<feature type="region of interest" description="Disordered" evidence="2">
    <location>
        <begin position="144"/>
        <end position="163"/>
    </location>
</feature>
<feature type="compositionally biased region" description="Low complexity" evidence="2">
    <location>
        <begin position="455"/>
        <end position="471"/>
    </location>
</feature>
<reference evidence="3 4" key="1">
    <citation type="submission" date="2016-02" db="EMBL/GenBank/DDBJ databases">
        <title>Genome analysis of coral dinoflagellate symbionts highlights evolutionary adaptations to a symbiotic lifestyle.</title>
        <authorList>
            <person name="Aranda M."/>
            <person name="Li Y."/>
            <person name="Liew Y.J."/>
            <person name="Baumgarten S."/>
            <person name="Simakov O."/>
            <person name="Wilson M."/>
            <person name="Piel J."/>
            <person name="Ashoor H."/>
            <person name="Bougouffa S."/>
            <person name="Bajic V.B."/>
            <person name="Ryu T."/>
            <person name="Ravasi T."/>
            <person name="Bayer T."/>
            <person name="Micklem G."/>
            <person name="Kim H."/>
            <person name="Bhak J."/>
            <person name="Lajeunesse T.C."/>
            <person name="Voolstra C.R."/>
        </authorList>
    </citation>
    <scope>NUCLEOTIDE SEQUENCE [LARGE SCALE GENOMIC DNA]</scope>
    <source>
        <strain evidence="3 4">CCMP2467</strain>
    </source>
</reference>
<gene>
    <name evidence="3" type="ORF">AK812_SmicGene26111</name>
</gene>
<feature type="compositionally biased region" description="Basic residues" evidence="2">
    <location>
        <begin position="1091"/>
        <end position="1103"/>
    </location>
</feature>
<feature type="region of interest" description="Disordered" evidence="2">
    <location>
        <begin position="1090"/>
        <end position="1120"/>
    </location>
</feature>
<dbReference type="AlphaFoldDB" id="A0A1Q9DA69"/>
<keyword evidence="4" id="KW-1185">Reference proteome</keyword>
<feature type="region of interest" description="Disordered" evidence="2">
    <location>
        <begin position="396"/>
        <end position="428"/>
    </location>
</feature>
<sequence>MASMMGGMGDAMKEQAKKKIEDEMAEKAPGPMKPLFPCCGGPVGTMEKCICMVPADQQEQVKSAIQKYKVAGSFHPDISPLGRDIGTFLARQYWSCQALVAAEPGQEALVSRGGGRGLKANFDDPDGDSVVMLFLMMAVQNAREQSSTVSGPDGTHTESKKSVKEQRLFRAHNNAHVETKVMSEQKRKTTKKDGTVVVTESKSIRFAISEQQSSAEAETCSSLTAVWSPAQEGLTRIYWSGEKKGAGKALPKDIAQCLCPPLLLAGAEVTPKHQRGADDVTPERVLQRISGLMTEMTAMETSLENLRDQMEKEEAQHLDLEPLLELEEEDEGAALASAQPPSCIFILAGSSQGAAEHTDAKPQPVFAHLKRCVLVICLTRTPFRWRLRAAQPMSCDAPDYRLPSKAKMARRRRPQKEGAPEKRRSLLRQKPASLGFLAHGGPGERQMREQMLQMRAEAAAAASASRQALARGPRPTLEEEARLEAGSIHDYTKQAIEEAGDSSTVSCWSGDDRSSEVVMEHGHGTDDDTLGVSSPVSEFDFEATCVAQHPWEAGGAGVGVQRRGSQRPLLSELDKIAQLALHRHDIQSRPVTLLGESPQSPQICLTAQLHPRLLALIKVCCRALPPGPKGCNHVLQRDVRCRIPPPPHPRRPSPPPPDHHPDYYHYHYRWYYYHYYRNYYRLDVGARAWTGLGGGSGCILHTRGCRCSDRVRQPRQPCPWATLKPHAKSSLGAWPQRRQEPRSLDADTRCGSTRGVGPSTIIAFRKPRAINAFSKKPLGQTYKLFNAKLFALLQRLSPSERQFALQSFNQAQRLALERWILARRAGESSRASPAMRNRSPAGRASCRPSQKGRQGKSGMAGLHLHRRGQKQYYRASVVAGPFCLKTGLTQGADKARRFLEALLRIRARVLASSLQEPACTEQGLEALEVAFRSAIQEEIAGLGSGRLYFYANIPASYWVGQALTTPHFPVLGGGLDHGLRAWRLLSRMRLAIYTKRTNRYTILRHHRPDDLEAAWSRLRQTHIEVWAAAGRCPKQVEARLSALEAKHQACRVRRTERWQHSSKRPLRSDEGEHTGAVKGILRLLSSWSPLRGKRGFRPQRRRKDNSLMSEAEAPAEAPGL</sequence>
<feature type="region of interest" description="Disordered" evidence="2">
    <location>
        <begin position="730"/>
        <end position="750"/>
    </location>
</feature>
<accession>A0A1Q9DA69</accession>
<evidence type="ECO:0000313" key="3">
    <source>
        <dbReference type="EMBL" id="OLP92094.1"/>
    </source>
</evidence>
<feature type="region of interest" description="Disordered" evidence="2">
    <location>
        <begin position="827"/>
        <end position="862"/>
    </location>
</feature>
<evidence type="ECO:0000313" key="4">
    <source>
        <dbReference type="Proteomes" id="UP000186817"/>
    </source>
</evidence>
<evidence type="ECO:0000256" key="1">
    <source>
        <dbReference type="SAM" id="Coils"/>
    </source>
</evidence>